<comment type="caution">
    <text evidence="2">The sequence shown here is derived from an EMBL/GenBank/DDBJ whole genome shotgun (WGS) entry which is preliminary data.</text>
</comment>
<dbReference type="EMBL" id="RRCF01000003">
    <property type="protein sequence ID" value="RRJ20394.1"/>
    <property type="molecule type" value="Genomic_DNA"/>
</dbReference>
<accession>A0A3P3QGX5</accession>
<dbReference type="Pfam" id="PF01809">
    <property type="entry name" value="YidD"/>
    <property type="match status" value="1"/>
</dbReference>
<keyword evidence="3" id="KW-1185">Reference proteome</keyword>
<reference evidence="2 3" key="1">
    <citation type="submission" date="2018-11" db="EMBL/GenBank/DDBJ databases">
        <title>Draft genome analysis of Rheinheimera mesophila isolated from an industrial waste site.</title>
        <authorList>
            <person name="Yu Q."/>
            <person name="Qi Y."/>
            <person name="Zhang H."/>
            <person name="Lu Y."/>
            <person name="Pu J."/>
        </authorList>
    </citation>
    <scope>NUCLEOTIDE SEQUENCE [LARGE SCALE GENOMIC DNA]</scope>
    <source>
        <strain evidence="2 3">IITR13</strain>
    </source>
</reference>
<evidence type="ECO:0000313" key="2">
    <source>
        <dbReference type="EMBL" id="RRJ20394.1"/>
    </source>
</evidence>
<evidence type="ECO:0000256" key="1">
    <source>
        <dbReference type="HAMAP-Rule" id="MF_00386"/>
    </source>
</evidence>
<evidence type="ECO:0000313" key="3">
    <source>
        <dbReference type="Proteomes" id="UP000276260"/>
    </source>
</evidence>
<dbReference type="HAMAP" id="MF_00386">
    <property type="entry name" value="UPF0161_YidD"/>
    <property type="match status" value="1"/>
</dbReference>
<dbReference type="Proteomes" id="UP000276260">
    <property type="component" value="Unassembled WGS sequence"/>
</dbReference>
<dbReference type="GO" id="GO:0005886">
    <property type="term" value="C:plasma membrane"/>
    <property type="evidence" value="ECO:0007669"/>
    <property type="project" value="UniProtKB-SubCell"/>
</dbReference>
<sequence length="87" mass="9652">MGQNSSPIQNTGARLLISTVRGYQKLISPLFGPSCRFYPTCSHYAIEAIERFGVVKGGWLTTKRLLKCHPLHPGGEDPVPQKQKETN</sequence>
<dbReference type="SMART" id="SM01234">
    <property type="entry name" value="Haemolytic"/>
    <property type="match status" value="1"/>
</dbReference>
<comment type="similarity">
    <text evidence="1">Belongs to the UPF0161 family.</text>
</comment>
<gene>
    <name evidence="2" type="primary">yidD</name>
    <name evidence="2" type="ORF">EIK76_12805</name>
</gene>
<comment type="subcellular location">
    <subcellularLocation>
        <location evidence="1">Cell membrane</location>
        <topology evidence="1">Peripheral membrane protein</topology>
        <orientation evidence="1">Cytoplasmic side</orientation>
    </subcellularLocation>
</comment>
<protein>
    <recommendedName>
        <fullName evidence="1">Putative membrane protein insertion efficiency factor</fullName>
    </recommendedName>
</protein>
<name>A0A3P3QGX5_9GAMM</name>
<keyword evidence="1" id="KW-0472">Membrane</keyword>
<keyword evidence="1" id="KW-1003">Cell membrane</keyword>
<dbReference type="NCBIfam" id="TIGR00278">
    <property type="entry name" value="membrane protein insertion efficiency factor YidD"/>
    <property type="match status" value="1"/>
</dbReference>
<dbReference type="AlphaFoldDB" id="A0A3P3QGX5"/>
<dbReference type="OrthoDB" id="9801753at2"/>
<proteinExistence type="inferred from homology"/>
<dbReference type="PANTHER" id="PTHR33383">
    <property type="entry name" value="MEMBRANE PROTEIN INSERTION EFFICIENCY FACTOR-RELATED"/>
    <property type="match status" value="1"/>
</dbReference>
<organism evidence="2 3">
    <name type="scientific">Rheinheimera mesophila</name>
    <dbReference type="NCBI Taxonomy" id="1547515"/>
    <lineage>
        <taxon>Bacteria</taxon>
        <taxon>Pseudomonadati</taxon>
        <taxon>Pseudomonadota</taxon>
        <taxon>Gammaproteobacteria</taxon>
        <taxon>Chromatiales</taxon>
        <taxon>Chromatiaceae</taxon>
        <taxon>Rheinheimera</taxon>
    </lineage>
</organism>
<comment type="function">
    <text evidence="1">Could be involved in insertion of integral membrane proteins into the membrane.</text>
</comment>
<dbReference type="RefSeq" id="WP_046519749.1">
    <property type="nucleotide sequence ID" value="NZ_LAVS01000017.1"/>
</dbReference>
<dbReference type="PANTHER" id="PTHR33383:SF1">
    <property type="entry name" value="MEMBRANE PROTEIN INSERTION EFFICIENCY FACTOR-RELATED"/>
    <property type="match status" value="1"/>
</dbReference>
<dbReference type="InterPro" id="IPR002696">
    <property type="entry name" value="Membr_insert_effic_factor_YidD"/>
</dbReference>